<gene>
    <name evidence="1" type="ORF">DMC14_000295</name>
</gene>
<evidence type="ECO:0000313" key="2">
    <source>
        <dbReference type="Proteomes" id="UP000256585"/>
    </source>
</evidence>
<proteinExistence type="predicted"/>
<dbReference type="AlphaFoldDB" id="A0A3Q9V526"/>
<accession>A0A3Q9V526</accession>
<dbReference type="RefSeq" id="WP_116171931.1">
    <property type="nucleotide sequence ID" value="NZ_CP033058.2"/>
</dbReference>
<organism evidence="1 2">
    <name type="scientific">Metamycoplasma phocicerebrale</name>
    <dbReference type="NCBI Taxonomy" id="142649"/>
    <lineage>
        <taxon>Bacteria</taxon>
        <taxon>Bacillati</taxon>
        <taxon>Mycoplasmatota</taxon>
        <taxon>Mycoplasmoidales</taxon>
        <taxon>Metamycoplasmataceae</taxon>
        <taxon>Metamycoplasma</taxon>
    </lineage>
</organism>
<keyword evidence="2" id="KW-1185">Reference proteome</keyword>
<dbReference type="EMBL" id="CP033058">
    <property type="protein sequence ID" value="AZZ65250.1"/>
    <property type="molecule type" value="Genomic_DNA"/>
</dbReference>
<dbReference type="Proteomes" id="UP000256585">
    <property type="component" value="Chromosome"/>
</dbReference>
<sequence>MKNQQQKLFPNFMLFLEEKNNIKFIIENNSIIAEIGTGFDKFNEITIKLISQALINFFKSKNLKFLKFLIANDGSNKYMPILEKNIANVISCQENKAYIFNKHEPIHEAFLKFSADLTDDFSISIFLRKYDKQKYALSFFNKNNDFVPNEVLKNVIEEYKKIEFSDVVEFDDEPEELDFKKVLNEYTKKVLQKNFTSGANHVLKIGVINTKLQNSFVKKILGKNDIAYTILNNRLKEDKPKKIKYSLVYLSVLKNIEYIFKFSYDYRKLYIYKRNYSKKITIEYELLDISDLVVNYLSFLNNYVNTNQEFTELSKVFSSNFVKKENLSSVCTRYKLEYANKWIVNFKNIYPNNDAIYFDEAYHLLITNTKNYGYDAFVLLSVFVDMFNYYKTQDMHYNDIIDQNLDLISKLIITEFEYDCDTTNVSDFETKLFIQDSIAQIKVLSIEDIKNYYKDNYKYIAKFNFNEKEWMGLKYDFKNKKIIFTIQETISTKGNMAKKIKKYMSRFTKKYVVPLLDI</sequence>
<evidence type="ECO:0000313" key="1">
    <source>
        <dbReference type="EMBL" id="AZZ65250.1"/>
    </source>
</evidence>
<dbReference type="OrthoDB" id="401385at2"/>
<dbReference type="KEGG" id="mphc:DMC14_000295"/>
<protein>
    <submittedName>
        <fullName evidence="1">Uncharacterized protein</fullName>
    </submittedName>
</protein>
<reference evidence="1" key="1">
    <citation type="submission" date="2019-03" db="EMBL/GenBank/DDBJ databases">
        <title>Draft Sequence and Annotation of the Mycoplasma phocicerebrale Strain 1049T Genome.</title>
        <authorList>
            <person name="Frasca S.Jr."/>
            <person name="Kutish G.F."/>
            <person name="Castellanos Gell J."/>
            <person name="Michaels D.L."/>
            <person name="Brown D.R."/>
        </authorList>
    </citation>
    <scope>NUCLEOTIDE SEQUENCE</scope>
    <source>
        <strain evidence="1">1049</strain>
    </source>
</reference>
<name>A0A3Q9V526_9BACT</name>